<name>A0ABM6JR06_9GAMM</name>
<dbReference type="InterPro" id="IPR051906">
    <property type="entry name" value="TolC-like"/>
</dbReference>
<protein>
    <submittedName>
        <fullName evidence="9">Agglutination protein</fullName>
    </submittedName>
</protein>
<comment type="subcellular location">
    <subcellularLocation>
        <location evidence="1">Cell outer membrane</location>
    </subcellularLocation>
</comment>
<evidence type="ECO:0000256" key="8">
    <source>
        <dbReference type="SAM" id="SignalP"/>
    </source>
</evidence>
<dbReference type="PANTHER" id="PTHR30026:SF22">
    <property type="entry name" value="OUTER MEMBRANE EFFLUX PROTEIN"/>
    <property type="match status" value="1"/>
</dbReference>
<dbReference type="SUPFAM" id="SSF56954">
    <property type="entry name" value="Outer membrane efflux proteins (OEP)"/>
    <property type="match status" value="1"/>
</dbReference>
<feature type="chain" id="PRO_5045744285" evidence="8">
    <location>
        <begin position="19"/>
        <end position="431"/>
    </location>
</feature>
<dbReference type="PANTHER" id="PTHR30026">
    <property type="entry name" value="OUTER MEMBRANE PROTEIN TOLC"/>
    <property type="match status" value="1"/>
</dbReference>
<keyword evidence="8" id="KW-0732">Signal</keyword>
<feature type="signal peptide" evidence="8">
    <location>
        <begin position="1"/>
        <end position="18"/>
    </location>
</feature>
<keyword evidence="10" id="KW-1185">Reference proteome</keyword>
<evidence type="ECO:0000256" key="5">
    <source>
        <dbReference type="ARBA" id="ARBA00022692"/>
    </source>
</evidence>
<dbReference type="Pfam" id="PF02321">
    <property type="entry name" value="OEP"/>
    <property type="match status" value="2"/>
</dbReference>
<dbReference type="Gene3D" id="1.20.1600.10">
    <property type="entry name" value="Outer membrane efflux proteins (OEP)"/>
    <property type="match status" value="1"/>
</dbReference>
<gene>
    <name evidence="9" type="ORF">SJ2017_3750</name>
</gene>
<evidence type="ECO:0000256" key="2">
    <source>
        <dbReference type="ARBA" id="ARBA00007613"/>
    </source>
</evidence>
<dbReference type="InterPro" id="IPR010130">
    <property type="entry name" value="T1SS_OMP_TolC"/>
</dbReference>
<evidence type="ECO:0000256" key="3">
    <source>
        <dbReference type="ARBA" id="ARBA00022448"/>
    </source>
</evidence>
<keyword evidence="5" id="KW-0812">Transmembrane</keyword>
<evidence type="ECO:0000256" key="7">
    <source>
        <dbReference type="ARBA" id="ARBA00023237"/>
    </source>
</evidence>
<dbReference type="RefSeq" id="WP_055023572.1">
    <property type="nucleotide sequence ID" value="NZ_CANMJJ010000019.1"/>
</dbReference>
<keyword evidence="6" id="KW-0472">Membrane</keyword>
<proteinExistence type="inferred from homology"/>
<dbReference type="NCBIfam" id="TIGR01844">
    <property type="entry name" value="type_I_sec_TolC"/>
    <property type="match status" value="1"/>
</dbReference>
<evidence type="ECO:0000256" key="6">
    <source>
        <dbReference type="ARBA" id="ARBA00023136"/>
    </source>
</evidence>
<accession>A0ABM6JR06</accession>
<keyword evidence="3" id="KW-0813">Transport</keyword>
<dbReference type="Proteomes" id="UP000191820">
    <property type="component" value="Chromosome"/>
</dbReference>
<dbReference type="EMBL" id="CP020472">
    <property type="protein sequence ID" value="ARD23989.1"/>
    <property type="molecule type" value="Genomic_DNA"/>
</dbReference>
<evidence type="ECO:0000256" key="4">
    <source>
        <dbReference type="ARBA" id="ARBA00022452"/>
    </source>
</evidence>
<keyword evidence="4" id="KW-1134">Transmembrane beta strand</keyword>
<reference evidence="9 10" key="1">
    <citation type="submission" date="2017-03" db="EMBL/GenBank/DDBJ databases">
        <title>Genome sequencing of Shewanella japonica KCTC 22435.</title>
        <authorList>
            <person name="Kim K.M."/>
        </authorList>
    </citation>
    <scope>NUCLEOTIDE SEQUENCE [LARGE SCALE GENOMIC DNA]</scope>
    <source>
        <strain evidence="9 10">KCTC 22435</strain>
    </source>
</reference>
<evidence type="ECO:0000256" key="1">
    <source>
        <dbReference type="ARBA" id="ARBA00004442"/>
    </source>
</evidence>
<sequence>MQKLLFISALVMSTQVQAMTLEQSVAEAINHHPRLQQKYASFEAAVRYKKAAVGDYLPQVKLYGGVGYEEVRYNSGQRVDTDLNRTELGVKVSQLLFDGFRTTSEIDRLEFEQEAERFGLISEAENLSLDVATVYLNLMLSNRVVGLAERNIVEHEDILKDIILRQAKGLSSESDVAQVKARVATSQSGYLAARNEQMDLQARYYDLVGQLPTELHDAKPDFNYVPTSLKLALEQAVKNHPEIDAAINDTQAASSQYEREKSDYWPKLSIELQANKNDNIGGIEGPDEDARAMLMLSYDLYNGGSTNDRAEAAAWQVQQAKSIRQQTEKQVIEGTRLAWNAYEFVGQQRKFYQVNVDQAVQAEQGYQRQFELGRRSLLDVLDAKVEVYLARKNYLSAYYNYHIASYRLINATGQLIESFRVDTPTQWQEEK</sequence>
<evidence type="ECO:0000313" key="9">
    <source>
        <dbReference type="EMBL" id="ARD23989.1"/>
    </source>
</evidence>
<keyword evidence="7" id="KW-0998">Cell outer membrane</keyword>
<organism evidence="9 10">
    <name type="scientific">Shewanella japonica</name>
    <dbReference type="NCBI Taxonomy" id="93973"/>
    <lineage>
        <taxon>Bacteria</taxon>
        <taxon>Pseudomonadati</taxon>
        <taxon>Pseudomonadota</taxon>
        <taxon>Gammaproteobacteria</taxon>
        <taxon>Alteromonadales</taxon>
        <taxon>Shewanellaceae</taxon>
        <taxon>Shewanella</taxon>
    </lineage>
</organism>
<evidence type="ECO:0000313" key="10">
    <source>
        <dbReference type="Proteomes" id="UP000191820"/>
    </source>
</evidence>
<dbReference type="InterPro" id="IPR003423">
    <property type="entry name" value="OMP_efflux"/>
</dbReference>
<comment type="similarity">
    <text evidence="2">Belongs to the outer membrane factor (OMF) (TC 1.B.17) family.</text>
</comment>